<dbReference type="InterPro" id="IPR003660">
    <property type="entry name" value="HAMP_dom"/>
</dbReference>
<dbReference type="InterPro" id="IPR000014">
    <property type="entry name" value="PAS"/>
</dbReference>
<dbReference type="GO" id="GO:0016020">
    <property type="term" value="C:membrane"/>
    <property type="evidence" value="ECO:0007669"/>
    <property type="project" value="InterPro"/>
</dbReference>
<dbReference type="GO" id="GO:0052621">
    <property type="term" value="F:diguanylate cyclase activity"/>
    <property type="evidence" value="ECO:0007669"/>
    <property type="project" value="UniProtKB-EC"/>
</dbReference>
<name>A0AA51RT59_9GAMM</name>
<dbReference type="Gene3D" id="3.30.450.20">
    <property type="entry name" value="PAS domain"/>
    <property type="match status" value="1"/>
</dbReference>
<dbReference type="PANTHER" id="PTHR44757">
    <property type="entry name" value="DIGUANYLATE CYCLASE DGCP"/>
    <property type="match status" value="1"/>
</dbReference>
<feature type="coiled-coil region" evidence="2">
    <location>
        <begin position="201"/>
        <end position="238"/>
    </location>
</feature>
<dbReference type="AlphaFoldDB" id="A0AA51RT59"/>
<dbReference type="NCBIfam" id="TIGR00254">
    <property type="entry name" value="GGDEF"/>
    <property type="match status" value="1"/>
</dbReference>
<keyword evidence="6" id="KW-0808">Transferase</keyword>
<reference evidence="6 7" key="1">
    <citation type="submission" date="2023-08" db="EMBL/GenBank/DDBJ databases">
        <title>Pleionea litopenaei sp. nov., isolated from stomach of juvenile Litopenaeus vannamei.</title>
        <authorList>
            <person name="Rho A.M."/>
            <person name="Hwang C.Y."/>
        </authorList>
    </citation>
    <scope>NUCLEOTIDE SEQUENCE [LARGE SCALE GENOMIC DNA]</scope>
    <source>
        <strain evidence="6 7">HL-JVS1</strain>
    </source>
</reference>
<dbReference type="SUPFAM" id="SSF55073">
    <property type="entry name" value="Nucleotide cyclase"/>
    <property type="match status" value="1"/>
</dbReference>
<evidence type="ECO:0000313" key="6">
    <source>
        <dbReference type="EMBL" id="WMS87004.1"/>
    </source>
</evidence>
<dbReference type="PANTHER" id="PTHR44757:SF2">
    <property type="entry name" value="BIOFILM ARCHITECTURE MAINTENANCE PROTEIN MBAA"/>
    <property type="match status" value="1"/>
</dbReference>
<evidence type="ECO:0000313" key="7">
    <source>
        <dbReference type="Proteomes" id="UP001239782"/>
    </source>
</evidence>
<feature type="transmembrane region" description="Helical" evidence="3">
    <location>
        <begin position="145"/>
        <end position="164"/>
    </location>
</feature>
<dbReference type="SMART" id="SM00267">
    <property type="entry name" value="GGDEF"/>
    <property type="match status" value="1"/>
</dbReference>
<evidence type="ECO:0000259" key="5">
    <source>
        <dbReference type="PROSITE" id="PS50887"/>
    </source>
</evidence>
<gene>
    <name evidence="6" type="ORF">Q9312_17455</name>
</gene>
<accession>A0AA51RT59</accession>
<feature type="domain" description="GGDEF" evidence="5">
    <location>
        <begin position="381"/>
        <end position="518"/>
    </location>
</feature>
<dbReference type="RefSeq" id="WP_309202140.1">
    <property type="nucleotide sequence ID" value="NZ_CP133548.1"/>
</dbReference>
<dbReference type="InterPro" id="IPR035965">
    <property type="entry name" value="PAS-like_dom_sf"/>
</dbReference>
<keyword evidence="3" id="KW-0812">Transmembrane</keyword>
<protein>
    <submittedName>
        <fullName evidence="6">Diguanylate cyclase</fullName>
        <ecNumber evidence="6">2.7.7.65</ecNumber>
    </submittedName>
</protein>
<dbReference type="PROSITE" id="PS50887">
    <property type="entry name" value="GGDEF"/>
    <property type="match status" value="1"/>
</dbReference>
<feature type="transmembrane region" description="Helical" evidence="3">
    <location>
        <begin position="6"/>
        <end position="30"/>
    </location>
</feature>
<dbReference type="Gene3D" id="3.30.70.270">
    <property type="match status" value="1"/>
</dbReference>
<evidence type="ECO:0000259" key="4">
    <source>
        <dbReference type="PROSITE" id="PS50885"/>
    </source>
</evidence>
<sequence>MNKSGLLVRLAFVIIFAALAVGFVTGQIFYRITYLDETASAERSIGQLFNSVSRALSTAVYVGDMELTKEVIDGLMSNDTVEGVKVKTAQKQEMMFGNVGLTSKTFIIQHPFSPEASVGEVILYPDSEVISNRAKAIGFANAKTLFVQAAFLTIVAIFIAYYLITRPMINISKELHKIEPGQAHRIDIPEFHKSSELGLLVNDINNLLERSEAQLKEERGLRKEIEKLEQRFRMLFDNSVSPIVLLEPKGNILLFNDSFNQLVSRAGLKFKRNFGELLVELFVDGELAIGALKESLSNDELATGELRIAAQTDAEIWVHLVVVSIVSEDYRKYYQITMHDISKRRVELELLNQQASYDGLTKLYNRQYAESKLSAMITLKQTFVIVLIDLNGFKKVNDEHGHEAGDELLVHVAKQIKACVRQDDMACRWGGDEFVLILNLNAKDPVLRIAEQLNERITAPYFLSKVKKQVTVGASMGVALYPQDGDTMDLVLHRADDAMYQVKREKETNPNMFIKFFEHRTG</sequence>
<dbReference type="SUPFAM" id="SSF55785">
    <property type="entry name" value="PYP-like sensor domain (PAS domain)"/>
    <property type="match status" value="1"/>
</dbReference>
<keyword evidence="2" id="KW-0175">Coiled coil</keyword>
<dbReference type="FunFam" id="3.30.70.270:FF:000001">
    <property type="entry name" value="Diguanylate cyclase domain protein"/>
    <property type="match status" value="1"/>
</dbReference>
<evidence type="ECO:0000256" key="2">
    <source>
        <dbReference type="SAM" id="Coils"/>
    </source>
</evidence>
<dbReference type="CDD" id="cd01949">
    <property type="entry name" value="GGDEF"/>
    <property type="match status" value="1"/>
</dbReference>
<evidence type="ECO:0000256" key="1">
    <source>
        <dbReference type="ARBA" id="ARBA00001946"/>
    </source>
</evidence>
<dbReference type="EC" id="2.7.7.65" evidence="6"/>
<dbReference type="InterPro" id="IPR029787">
    <property type="entry name" value="Nucleotide_cyclase"/>
</dbReference>
<dbReference type="Pfam" id="PF00990">
    <property type="entry name" value="GGDEF"/>
    <property type="match status" value="1"/>
</dbReference>
<keyword evidence="3" id="KW-0472">Membrane</keyword>
<dbReference type="InterPro" id="IPR043128">
    <property type="entry name" value="Rev_trsase/Diguanyl_cyclase"/>
</dbReference>
<keyword evidence="6" id="KW-0548">Nucleotidyltransferase</keyword>
<keyword evidence="7" id="KW-1185">Reference proteome</keyword>
<dbReference type="InterPro" id="IPR000160">
    <property type="entry name" value="GGDEF_dom"/>
</dbReference>
<dbReference type="PROSITE" id="PS50885">
    <property type="entry name" value="HAMP"/>
    <property type="match status" value="1"/>
</dbReference>
<dbReference type="NCBIfam" id="TIGR00229">
    <property type="entry name" value="sensory_box"/>
    <property type="match status" value="1"/>
</dbReference>
<dbReference type="GO" id="GO:0007165">
    <property type="term" value="P:signal transduction"/>
    <property type="evidence" value="ECO:0007669"/>
    <property type="project" value="InterPro"/>
</dbReference>
<proteinExistence type="predicted"/>
<comment type="cofactor">
    <cofactor evidence="1">
        <name>Mg(2+)</name>
        <dbReference type="ChEBI" id="CHEBI:18420"/>
    </cofactor>
</comment>
<dbReference type="EMBL" id="CP133548">
    <property type="protein sequence ID" value="WMS87004.1"/>
    <property type="molecule type" value="Genomic_DNA"/>
</dbReference>
<keyword evidence="3" id="KW-1133">Transmembrane helix</keyword>
<dbReference type="KEGG" id="plei:Q9312_17455"/>
<evidence type="ECO:0000256" key="3">
    <source>
        <dbReference type="SAM" id="Phobius"/>
    </source>
</evidence>
<dbReference type="Proteomes" id="UP001239782">
    <property type="component" value="Chromosome"/>
</dbReference>
<dbReference type="InterPro" id="IPR052155">
    <property type="entry name" value="Biofilm_reg_signaling"/>
</dbReference>
<organism evidence="6 7">
    <name type="scientific">Pleionea litopenaei</name>
    <dbReference type="NCBI Taxonomy" id="3070815"/>
    <lineage>
        <taxon>Bacteria</taxon>
        <taxon>Pseudomonadati</taxon>
        <taxon>Pseudomonadota</taxon>
        <taxon>Gammaproteobacteria</taxon>
        <taxon>Oceanospirillales</taxon>
        <taxon>Pleioneaceae</taxon>
        <taxon>Pleionea</taxon>
    </lineage>
</organism>
<feature type="domain" description="HAMP" evidence="4">
    <location>
        <begin position="162"/>
        <end position="216"/>
    </location>
</feature>